<dbReference type="Pfam" id="PF04042">
    <property type="entry name" value="DNA_pol_E_B"/>
    <property type="match status" value="1"/>
</dbReference>
<organism evidence="8">
    <name type="scientific">Palpitomonas bilix</name>
    <dbReference type="NCBI Taxonomy" id="652834"/>
    <lineage>
        <taxon>Eukaryota</taxon>
        <taxon>Eukaryota incertae sedis</taxon>
    </lineage>
</organism>
<evidence type="ECO:0000256" key="5">
    <source>
        <dbReference type="ARBA" id="ARBA00023242"/>
    </source>
</evidence>
<proteinExistence type="inferred from homology"/>
<protein>
    <recommendedName>
        <fullName evidence="6">DNA polymerase II subunit 2</fullName>
    </recommendedName>
</protein>
<name>A0A7S3GI63_9EUKA</name>
<evidence type="ECO:0000256" key="4">
    <source>
        <dbReference type="ARBA" id="ARBA00023125"/>
    </source>
</evidence>
<gene>
    <name evidence="8" type="ORF">PBIL07802_LOCUS29473</name>
</gene>
<dbReference type="GO" id="GO:0006261">
    <property type="term" value="P:DNA-templated DNA replication"/>
    <property type="evidence" value="ECO:0007669"/>
    <property type="project" value="InterPro"/>
</dbReference>
<dbReference type="InterPro" id="IPR016266">
    <property type="entry name" value="POLE2"/>
</dbReference>
<dbReference type="InterPro" id="IPR007185">
    <property type="entry name" value="DNA_pol_a/d/e_bsu"/>
</dbReference>
<sequence length="526" mass="59130">MAPRNLERSVMKSFQSAGFSLRPPAKAAIVSHLLAHEQAWQNELQTILRFFKENFERSVAVEEEHIRKAIGSRGRVVTGGALGVPEIHVVSAFDIPRYRYDEAKRAFEKVETLTKRQKVFADGSMKTACVREHFALVKQRLLNHASFREATLPFEDKARPKLTIISSLRDGEGTQYVLGMISQMRVGRLFLEDLTGSIELDLADISEDRQTSGYFTEGSIVVVEGEVENGKLYAQSIGMPPAEERQAAIRASSNTDFFLTLPPPNLVEGLKAEAEDASLLCLSDVWVDDDTAMAVFEEVLQGYSDHPNPSKLCFALLGNFTSPQDMAPTLDSVQKGMEKLAQIMKKYPSLCNESMWVFVPGPKDTVLTVADVLPILPFHLQLQQPFARVLKHCVFASNPCRIRFFHREVLIFRYDTLRLFRRYSVLKPSSRESSDPQHHLLKTVLEQSHLCPFPLSRVSRYWELDHTLRTYPLPDSVILSQGTDSFSLKIEGCACASPGPLAAPLEKRGQFIGYDPVSNAFDEYTL</sequence>
<dbReference type="PANTHER" id="PTHR12708">
    <property type="entry name" value="DNA POLYMERASE EPSILON SUBUNIT B"/>
    <property type="match status" value="1"/>
</dbReference>
<comment type="subcellular location">
    <subcellularLocation>
        <location evidence="1">Nucleus</location>
    </subcellularLocation>
</comment>
<dbReference type="EMBL" id="HBIB01045006">
    <property type="protein sequence ID" value="CAE0267130.1"/>
    <property type="molecule type" value="Transcribed_RNA"/>
</dbReference>
<dbReference type="PANTHER" id="PTHR12708:SF0">
    <property type="entry name" value="DNA POLYMERASE EPSILON SUBUNIT 2"/>
    <property type="match status" value="1"/>
</dbReference>
<comment type="similarity">
    <text evidence="2">Belongs to the DNA polymerase epsilon subunit B family.</text>
</comment>
<keyword evidence="5" id="KW-0539">Nucleus</keyword>
<dbReference type="GO" id="GO:0003677">
    <property type="term" value="F:DNA binding"/>
    <property type="evidence" value="ECO:0007669"/>
    <property type="project" value="UniProtKB-KW"/>
</dbReference>
<accession>A0A7S3GI63</accession>
<evidence type="ECO:0000256" key="6">
    <source>
        <dbReference type="ARBA" id="ARBA00032930"/>
    </source>
</evidence>
<evidence type="ECO:0000256" key="2">
    <source>
        <dbReference type="ARBA" id="ARBA00009560"/>
    </source>
</evidence>
<evidence type="ECO:0000256" key="1">
    <source>
        <dbReference type="ARBA" id="ARBA00004123"/>
    </source>
</evidence>
<evidence type="ECO:0000259" key="7">
    <source>
        <dbReference type="Pfam" id="PF04042"/>
    </source>
</evidence>
<keyword evidence="4" id="KW-0238">DNA-binding</keyword>
<dbReference type="AlphaFoldDB" id="A0A7S3GI63"/>
<dbReference type="GO" id="GO:0042276">
    <property type="term" value="P:error-prone translesion synthesis"/>
    <property type="evidence" value="ECO:0007669"/>
    <property type="project" value="TreeGrafter"/>
</dbReference>
<keyword evidence="3" id="KW-0235">DNA replication</keyword>
<reference evidence="8" key="1">
    <citation type="submission" date="2021-01" db="EMBL/GenBank/DDBJ databases">
        <authorList>
            <person name="Corre E."/>
            <person name="Pelletier E."/>
            <person name="Niang G."/>
            <person name="Scheremetjew M."/>
            <person name="Finn R."/>
            <person name="Kale V."/>
            <person name="Holt S."/>
            <person name="Cochrane G."/>
            <person name="Meng A."/>
            <person name="Brown T."/>
            <person name="Cohen L."/>
        </authorList>
    </citation>
    <scope>NUCLEOTIDE SEQUENCE</scope>
    <source>
        <strain evidence="8">NIES-2562</strain>
    </source>
</reference>
<evidence type="ECO:0000313" key="8">
    <source>
        <dbReference type="EMBL" id="CAE0267130.1"/>
    </source>
</evidence>
<feature type="domain" description="DNA polymerase alpha/delta/epsilon subunit B" evidence="7">
    <location>
        <begin position="280"/>
        <end position="486"/>
    </location>
</feature>
<evidence type="ECO:0000256" key="3">
    <source>
        <dbReference type="ARBA" id="ARBA00022705"/>
    </source>
</evidence>
<dbReference type="GO" id="GO:0008622">
    <property type="term" value="C:epsilon DNA polymerase complex"/>
    <property type="evidence" value="ECO:0007669"/>
    <property type="project" value="InterPro"/>
</dbReference>